<dbReference type="PANTHER" id="PTHR11311">
    <property type="entry name" value="SPONDIN"/>
    <property type="match status" value="1"/>
</dbReference>
<dbReference type="Pfam" id="PF06468">
    <property type="entry name" value="Spond_N"/>
    <property type="match status" value="1"/>
</dbReference>
<feature type="region of interest" description="Disordered" evidence="1">
    <location>
        <begin position="356"/>
        <end position="376"/>
    </location>
</feature>
<evidence type="ECO:0000256" key="1">
    <source>
        <dbReference type="SAM" id="MobiDB-lite"/>
    </source>
</evidence>
<evidence type="ECO:0000259" key="3">
    <source>
        <dbReference type="PROSITE" id="PS51020"/>
    </source>
</evidence>
<accession>A0A9K3PXT0</accession>
<reference evidence="4" key="2">
    <citation type="submission" date="2021-04" db="EMBL/GenBank/DDBJ databases">
        <authorList>
            <person name="Podell S."/>
        </authorList>
    </citation>
    <scope>NUCLEOTIDE SEQUENCE</scope>
    <source>
        <strain evidence="4">Hildebrandi</strain>
    </source>
</reference>
<feature type="domain" description="Spondin" evidence="3">
    <location>
        <begin position="96"/>
        <end position="288"/>
    </location>
</feature>
<dbReference type="InterPro" id="IPR051418">
    <property type="entry name" value="Spondin/Thrombospondin_T1"/>
</dbReference>
<dbReference type="OrthoDB" id="43709at2759"/>
<reference evidence="4" key="1">
    <citation type="journal article" date="2021" name="Sci. Rep.">
        <title>Diploid genomic architecture of Nitzschia inconspicua, an elite biomass production diatom.</title>
        <authorList>
            <person name="Oliver A."/>
            <person name="Podell S."/>
            <person name="Pinowska A."/>
            <person name="Traller J.C."/>
            <person name="Smith S.R."/>
            <person name="McClure R."/>
            <person name="Beliaev A."/>
            <person name="Bohutskyi P."/>
            <person name="Hill E.A."/>
            <person name="Rabines A."/>
            <person name="Zheng H."/>
            <person name="Allen L.Z."/>
            <person name="Kuo A."/>
            <person name="Grigoriev I.V."/>
            <person name="Allen A.E."/>
            <person name="Hazlebeck D."/>
            <person name="Allen E.E."/>
        </authorList>
    </citation>
    <scope>NUCLEOTIDE SEQUENCE</scope>
    <source>
        <strain evidence="4">Hildebrandi</strain>
    </source>
</reference>
<dbReference type="AlphaFoldDB" id="A0A9K3PXT0"/>
<keyword evidence="2" id="KW-0472">Membrane</keyword>
<keyword evidence="2" id="KW-0812">Transmembrane</keyword>
<evidence type="ECO:0000256" key="2">
    <source>
        <dbReference type="SAM" id="Phobius"/>
    </source>
</evidence>
<sequence>MMTVRIRTSSYHTRQSIHKRGKGEVYPFFPGRTTRIPTYYFAVVVDSRVVQAMSWWKCSLLIVTATILMVVVGGQFNEPPGKRREQTFKVLEFENSNINQRYPGTLRYYCTFRGKWSAERHPNDFPRRPSWGAPIIVSHSNGYRMWTGTEAVTAGVESIAEDGFFTIYTNEFLNAGFETLQMVHGERMFNTTESQHLPPINVTFEHPFLSSMVKIQPSPDWFVGFSDFRTISYETETYYNRILIQSYVWDSGTDGGQTYTALDRDLDPQIPVYRFCARGSEKVNRQCPDLTKGRIETPPLGQFLDYTGTYIPTPGEFECVLRVGEGDVFAGTPFNETQIRPPLSVPRPDDDFVDGVSPHDPEFEQKTGQLNPRESPGVRLTTQAVVQTVAVLGSLFAACGIL</sequence>
<feature type="transmembrane region" description="Helical" evidence="2">
    <location>
        <begin position="58"/>
        <end position="76"/>
    </location>
</feature>
<evidence type="ECO:0000313" key="5">
    <source>
        <dbReference type="Proteomes" id="UP000693970"/>
    </source>
</evidence>
<keyword evidence="5" id="KW-1185">Reference proteome</keyword>
<dbReference type="PROSITE" id="PS51020">
    <property type="entry name" value="SPONDIN"/>
    <property type="match status" value="1"/>
</dbReference>
<name>A0A9K3PXT0_9STRA</name>
<organism evidence="4 5">
    <name type="scientific">Nitzschia inconspicua</name>
    <dbReference type="NCBI Taxonomy" id="303405"/>
    <lineage>
        <taxon>Eukaryota</taxon>
        <taxon>Sar</taxon>
        <taxon>Stramenopiles</taxon>
        <taxon>Ochrophyta</taxon>
        <taxon>Bacillariophyta</taxon>
        <taxon>Bacillariophyceae</taxon>
        <taxon>Bacillariophycidae</taxon>
        <taxon>Bacillariales</taxon>
        <taxon>Bacillariaceae</taxon>
        <taxon>Nitzschia</taxon>
    </lineage>
</organism>
<evidence type="ECO:0000313" key="4">
    <source>
        <dbReference type="EMBL" id="KAG7363598.1"/>
    </source>
</evidence>
<comment type="caution">
    <text evidence="4">The sequence shown here is derived from an EMBL/GenBank/DDBJ whole genome shotgun (WGS) entry which is preliminary data.</text>
</comment>
<dbReference type="Proteomes" id="UP000693970">
    <property type="component" value="Unassembled WGS sequence"/>
</dbReference>
<dbReference type="EMBL" id="JAGRRH010000010">
    <property type="protein sequence ID" value="KAG7363598.1"/>
    <property type="molecule type" value="Genomic_DNA"/>
</dbReference>
<protein>
    <recommendedName>
        <fullName evidence="3">Spondin domain-containing protein</fullName>
    </recommendedName>
</protein>
<dbReference type="PANTHER" id="PTHR11311:SF15">
    <property type="entry name" value="SPONDIN-2"/>
    <property type="match status" value="1"/>
</dbReference>
<dbReference type="NCBIfam" id="NF038123">
    <property type="entry name" value="NF038123_dom"/>
    <property type="match status" value="1"/>
</dbReference>
<dbReference type="GO" id="GO:0031012">
    <property type="term" value="C:extracellular matrix"/>
    <property type="evidence" value="ECO:0007669"/>
    <property type="project" value="TreeGrafter"/>
</dbReference>
<dbReference type="InterPro" id="IPR009465">
    <property type="entry name" value="Spondin_N"/>
</dbReference>
<proteinExistence type="predicted"/>
<keyword evidence="2" id="KW-1133">Transmembrane helix</keyword>
<dbReference type="GO" id="GO:0007155">
    <property type="term" value="P:cell adhesion"/>
    <property type="evidence" value="ECO:0007669"/>
    <property type="project" value="TreeGrafter"/>
</dbReference>
<gene>
    <name evidence="4" type="ORF">IV203_026959</name>
</gene>